<keyword evidence="3 6" id="KW-0321">Glycogen metabolism</keyword>
<comment type="subcellular location">
    <subcellularLocation>
        <location evidence="6">Cell membrane</location>
        <topology evidence="6">Lipid-anchor</topology>
        <orientation evidence="6">Cytoplasmic side</orientation>
    </subcellularLocation>
</comment>
<evidence type="ECO:0000256" key="1">
    <source>
        <dbReference type="ARBA" id="ARBA00005131"/>
    </source>
</evidence>
<feature type="region of interest" description="Disordered" evidence="7">
    <location>
        <begin position="680"/>
        <end position="701"/>
    </location>
</feature>
<keyword evidence="6" id="KW-0472">Membrane</keyword>
<keyword evidence="4 6" id="KW-0112">Calmodulin-binding</keyword>
<dbReference type="Proteomes" id="UP000277928">
    <property type="component" value="Unassembled WGS sequence"/>
</dbReference>
<dbReference type="InterPro" id="IPR008928">
    <property type="entry name" value="6-hairpin_glycosidase_sf"/>
</dbReference>
<comment type="similarity">
    <text evidence="2 6">Belongs to the phosphorylase b kinase regulatory chain family.</text>
</comment>
<dbReference type="GO" id="GO:0005964">
    <property type="term" value="C:phosphorylase kinase complex"/>
    <property type="evidence" value="ECO:0007669"/>
    <property type="project" value="TreeGrafter"/>
</dbReference>
<accession>A0A3P6SWI8</accession>
<feature type="domain" description="Phosphorylase b kinase regulatory subunit alpha/beta C-terminal" evidence="9">
    <location>
        <begin position="998"/>
        <end position="1176"/>
    </location>
</feature>
<evidence type="ECO:0000313" key="11">
    <source>
        <dbReference type="Proteomes" id="UP000277928"/>
    </source>
</evidence>
<dbReference type="SUPFAM" id="SSF48208">
    <property type="entry name" value="Six-hairpin glycosidases"/>
    <property type="match status" value="1"/>
</dbReference>
<keyword evidence="6" id="KW-1003">Cell membrane</keyword>
<dbReference type="Pfam" id="PF00723">
    <property type="entry name" value="Glyco_hydro_15"/>
    <property type="match status" value="1"/>
</dbReference>
<dbReference type="GO" id="GO:0005886">
    <property type="term" value="C:plasma membrane"/>
    <property type="evidence" value="ECO:0007669"/>
    <property type="project" value="UniProtKB-SubCell"/>
</dbReference>
<comment type="function">
    <text evidence="6">Phosphorylase b kinase catalyzes the phosphorylation of serine in certain substrates, including troponin I.</text>
</comment>
<gene>
    <name evidence="10" type="ORF">NLS_LOCUS4592</name>
</gene>
<dbReference type="GO" id="GO:0005516">
    <property type="term" value="F:calmodulin binding"/>
    <property type="evidence" value="ECO:0007669"/>
    <property type="project" value="UniProtKB-KW"/>
</dbReference>
<dbReference type="OrthoDB" id="5971574at2759"/>
<evidence type="ECO:0000256" key="3">
    <source>
        <dbReference type="ARBA" id="ARBA00022600"/>
    </source>
</evidence>
<comment type="pathway">
    <text evidence="1 6">Glycan biosynthesis; glycogen metabolism.</text>
</comment>
<dbReference type="InterPro" id="IPR045583">
    <property type="entry name" value="KPBA/B_C"/>
</dbReference>
<dbReference type="GO" id="GO:0005977">
    <property type="term" value="P:glycogen metabolic process"/>
    <property type="evidence" value="ECO:0007669"/>
    <property type="project" value="UniProtKB-UniPathway"/>
</dbReference>
<evidence type="ECO:0000256" key="5">
    <source>
        <dbReference type="ARBA" id="ARBA00023277"/>
    </source>
</evidence>
<dbReference type="PANTHER" id="PTHR10749">
    <property type="entry name" value="PHOSPHORYLASE B KINASE REGULATORY SUBUNIT"/>
    <property type="match status" value="1"/>
</dbReference>
<dbReference type="AlphaFoldDB" id="A0A3P6SWI8"/>
<evidence type="ECO:0000256" key="6">
    <source>
        <dbReference type="RuleBase" id="RU364123"/>
    </source>
</evidence>
<feature type="compositionally biased region" description="Low complexity" evidence="7">
    <location>
        <begin position="719"/>
        <end position="730"/>
    </location>
</feature>
<evidence type="ECO:0000259" key="8">
    <source>
        <dbReference type="Pfam" id="PF00723"/>
    </source>
</evidence>
<dbReference type="InterPro" id="IPR011613">
    <property type="entry name" value="GH15-like"/>
</dbReference>
<dbReference type="PANTHER" id="PTHR10749:SF7">
    <property type="entry name" value="PHOSPHORYLASE B KINASE REGULATORY SUBUNIT ALPHA-RELATED"/>
    <property type="match status" value="1"/>
</dbReference>
<reference evidence="10 11" key="1">
    <citation type="submission" date="2018-08" db="EMBL/GenBank/DDBJ databases">
        <authorList>
            <person name="Laetsch R D."/>
            <person name="Stevens L."/>
            <person name="Kumar S."/>
            <person name="Blaxter L. M."/>
        </authorList>
    </citation>
    <scope>NUCLEOTIDE SEQUENCE [LARGE SCALE GENOMIC DNA]</scope>
</reference>
<evidence type="ECO:0000256" key="4">
    <source>
        <dbReference type="ARBA" id="ARBA00022860"/>
    </source>
</evidence>
<name>A0A3P6SWI8_LITSI</name>
<dbReference type="OMA" id="QFEHIEC"/>
<sequence>MRSRSGSGVRLDCLMHLVEQTILKYQNPITGLFTNNIEDSPDHAWVRDNLYATHAIWAMYRAYQKCADVDEDLAKANELGLTCVKTMQSLLECMMRQSYKVEQFKLHQRKNDALHAKYSAQTKSTVVGDYEWGHLQIDAISLFLLTLAQLTASGLQIVRNFDEVAFVQNLVYYIEAGYRTPDYGVWERGDKTNQGIRELNSSSVGMVKAALQALNDVGDLFGDGSKGSVIHVLPDQIQQCSALLTSMLPLEEQSLIQLTRQTIINTLLGRYGCRRFLRDGYKTPLEDPSRLHYNNSELQQFEDVECEWPLSICFLMLDAVFSRDDVMVEHYWTIMENIVLNENGLRLVPELYKVPYDKVAEEKQQHGSQDREAYGAIPFLWAQALYIICCLLHDGFLTPAELDPLRRRLSAYEKHPPCEVQVTILAETYEVQQELLAQGIKVQNISEIDEVFCIQPTLGESRKLGLSGRPLDREIGVLSTSKLYQLGQKFVIFTPQFMDRKRSYLMYDIRILMNEWSSELQYIYSSWNNTSVSGRPLIVLIVANNMLEADMTPSDSFFTDVHMKASVIGTIKKIATGYIGGARVVMKNVSDFFRTTAISKLEFYESNADLFYEAEEEVIYRNLLSSDIDNSRLTVSSQTTQQSSMRSNTDRYRIVHKTSMRHRSIVIDNDDRDLTKLHLLHGKQEENSTTKTNDRSRSPSLKRFLSLEKRSSANDLMQTSSTASLRSTSSGDLEKKLDTTQMDEMSTRELIDMLTETNVLDEQASVVHYLWMKKGPDFDTLLNNMKGATVRALMEEIYLKACESRNWALIRLSFGLLKRLLEELSKSVTHLLVRQKQITVGMPSKNEEAITTPKTNEELHEIFKRAYSDDANSYTLSQEIIVCLGSLVLTEPRLFVEMFRIRVGLIIQVLASELARFSSMSGIDATQKLLELSPFQVKSMLLLLLSGRLLEDFSTDAESGAREQRSGMGSIRKQIEDRKSRRSMNDGSMDVTNLLAPVDSEEEAESFQFGIWLRHRRIDGALNRVPPNFYAMLWDTVRRFPRGLSINRIVLHWGVTQEMTRREIKFALQVEEVLNQIAEPEYREIMIEALSLLSRMNGLLKTDNINIPHDQSFIVDTVVHRANKLFVEHNKQMETIVMECCGSGKLCDGAQGMCQHFYDSAPAGEYGTAHYLIKALMDIFFL</sequence>
<dbReference type="Gene3D" id="1.50.10.10">
    <property type="match status" value="1"/>
</dbReference>
<keyword evidence="6" id="KW-0449">Lipoprotein</keyword>
<dbReference type="InterPro" id="IPR012341">
    <property type="entry name" value="6hp_glycosidase-like_sf"/>
</dbReference>
<evidence type="ECO:0000259" key="9">
    <source>
        <dbReference type="Pfam" id="PF19292"/>
    </source>
</evidence>
<protein>
    <recommendedName>
        <fullName evidence="6">Phosphorylase b kinase regulatory subunit</fullName>
    </recommendedName>
</protein>
<dbReference type="EMBL" id="UYRX01000301">
    <property type="protein sequence ID" value="VDK79626.1"/>
    <property type="molecule type" value="Genomic_DNA"/>
</dbReference>
<keyword evidence="11" id="KW-1185">Reference proteome</keyword>
<keyword evidence="6" id="KW-0636">Prenylation</keyword>
<proteinExistence type="inferred from homology"/>
<evidence type="ECO:0000256" key="7">
    <source>
        <dbReference type="SAM" id="MobiDB-lite"/>
    </source>
</evidence>
<keyword evidence="5 6" id="KW-0119">Carbohydrate metabolism</keyword>
<feature type="domain" description="GH15-like" evidence="8">
    <location>
        <begin position="8"/>
        <end position="904"/>
    </location>
</feature>
<dbReference type="InterPro" id="IPR008734">
    <property type="entry name" value="PHK_A/B_su"/>
</dbReference>
<feature type="region of interest" description="Disordered" evidence="7">
    <location>
        <begin position="960"/>
        <end position="986"/>
    </location>
</feature>
<dbReference type="Pfam" id="PF19292">
    <property type="entry name" value="KPBB_C"/>
    <property type="match status" value="1"/>
</dbReference>
<dbReference type="UniPathway" id="UPA00163"/>
<evidence type="ECO:0000313" key="10">
    <source>
        <dbReference type="EMBL" id="VDK79626.1"/>
    </source>
</evidence>
<feature type="compositionally biased region" description="Basic and acidic residues" evidence="7">
    <location>
        <begin position="680"/>
        <end position="697"/>
    </location>
</feature>
<feature type="region of interest" description="Disordered" evidence="7">
    <location>
        <begin position="714"/>
        <end position="738"/>
    </location>
</feature>
<organism evidence="10 11">
    <name type="scientific">Litomosoides sigmodontis</name>
    <name type="common">Filarial nematode worm</name>
    <dbReference type="NCBI Taxonomy" id="42156"/>
    <lineage>
        <taxon>Eukaryota</taxon>
        <taxon>Metazoa</taxon>
        <taxon>Ecdysozoa</taxon>
        <taxon>Nematoda</taxon>
        <taxon>Chromadorea</taxon>
        <taxon>Rhabditida</taxon>
        <taxon>Spirurina</taxon>
        <taxon>Spiruromorpha</taxon>
        <taxon>Filarioidea</taxon>
        <taxon>Onchocercidae</taxon>
        <taxon>Litomosoides</taxon>
    </lineage>
</organism>
<evidence type="ECO:0000256" key="2">
    <source>
        <dbReference type="ARBA" id="ARBA00007128"/>
    </source>
</evidence>
<dbReference type="STRING" id="42156.A0A3P6SWI8"/>